<dbReference type="EMBL" id="VIIS01001419">
    <property type="protein sequence ID" value="KAF0298644.1"/>
    <property type="molecule type" value="Genomic_DNA"/>
</dbReference>
<dbReference type="InterPro" id="IPR019329">
    <property type="entry name" value="NADH_UbQ_OxRdtase_ESSS_su"/>
</dbReference>
<evidence type="ECO:0000256" key="7">
    <source>
        <dbReference type="ARBA" id="ARBA00022692"/>
    </source>
</evidence>
<evidence type="ECO:0000313" key="20">
    <source>
        <dbReference type="Proteomes" id="UP000440578"/>
    </source>
</evidence>
<dbReference type="EMBL" id="VIIS01001419">
    <property type="protein sequence ID" value="KAF0298647.1"/>
    <property type="molecule type" value="Genomic_DNA"/>
</dbReference>
<evidence type="ECO:0000256" key="9">
    <source>
        <dbReference type="ARBA" id="ARBA00022946"/>
    </source>
</evidence>
<evidence type="ECO:0000256" key="14">
    <source>
        <dbReference type="ARBA" id="ARBA00030753"/>
    </source>
</evidence>
<proteinExistence type="inferred from homology"/>
<keyword evidence="10" id="KW-0249">Electron transport</keyword>
<keyword evidence="19" id="KW-0830">Ubiquinone</keyword>
<name>A0A6A4VR05_AMPAM</name>
<keyword evidence="9" id="KW-0809">Transit peptide</keyword>
<evidence type="ECO:0000313" key="19">
    <source>
        <dbReference type="EMBL" id="KAF0298647.1"/>
    </source>
</evidence>
<protein>
    <recommendedName>
        <fullName evidence="4">NADH dehydrogenase [ubiquinone] 1 beta subcomplex subunit 11, mitochondrial</fullName>
    </recommendedName>
    <alternativeName>
        <fullName evidence="15">Complex I-ESSS</fullName>
    </alternativeName>
    <alternativeName>
        <fullName evidence="14">NADH-ubiquinone oxidoreductase ESSS subunit</fullName>
    </alternativeName>
</protein>
<evidence type="ECO:0000256" key="8">
    <source>
        <dbReference type="ARBA" id="ARBA00022792"/>
    </source>
</evidence>
<comment type="subcellular location">
    <subcellularLocation>
        <location evidence="2">Mitochondrion inner membrane</location>
        <topology evidence="2">Single-pass membrane protein</topology>
    </subcellularLocation>
</comment>
<evidence type="ECO:0000256" key="17">
    <source>
        <dbReference type="SAM" id="Phobius"/>
    </source>
</evidence>
<keyword evidence="8" id="KW-0999">Mitochondrion inner membrane</keyword>
<organism evidence="19 20">
    <name type="scientific">Amphibalanus amphitrite</name>
    <name type="common">Striped barnacle</name>
    <name type="synonym">Balanus amphitrite</name>
    <dbReference type="NCBI Taxonomy" id="1232801"/>
    <lineage>
        <taxon>Eukaryota</taxon>
        <taxon>Metazoa</taxon>
        <taxon>Ecdysozoa</taxon>
        <taxon>Arthropoda</taxon>
        <taxon>Crustacea</taxon>
        <taxon>Multicrustacea</taxon>
        <taxon>Cirripedia</taxon>
        <taxon>Thoracica</taxon>
        <taxon>Thoracicalcarea</taxon>
        <taxon>Balanomorpha</taxon>
        <taxon>Balanoidea</taxon>
        <taxon>Balanidae</taxon>
        <taxon>Amphibalaninae</taxon>
        <taxon>Amphibalanus</taxon>
    </lineage>
</organism>
<sequence>MASLWRVSSSLLSRLGGKQALATSIRCVSTSTDKKDIIDANVTTGPIQEPHRVTLSPEAKQKLRGEVKTDQWQSFGWSIESEAEDRRLMHYVFFCTVSCGIVLGSLIWAYLPDARGLDWAHREAYLQLHLRESEGRPLLDPNLIDPALIELPSDEELGDTKIII</sequence>
<feature type="transmembrane region" description="Helical" evidence="17">
    <location>
        <begin position="91"/>
        <end position="111"/>
    </location>
</feature>
<gene>
    <name evidence="19" type="primary">NDUFB11_1</name>
    <name evidence="18" type="synonym">NDUFB11_0</name>
    <name evidence="18" type="ORF">FJT64_004016</name>
    <name evidence="19" type="ORF">FJT64_004019</name>
</gene>
<evidence type="ECO:0000256" key="15">
    <source>
        <dbReference type="ARBA" id="ARBA00031387"/>
    </source>
</evidence>
<keyword evidence="7 17" id="KW-0812">Transmembrane</keyword>
<dbReference type="Pfam" id="PF10183">
    <property type="entry name" value="ESSS"/>
    <property type="match status" value="1"/>
</dbReference>
<comment type="similarity">
    <text evidence="3">Belongs to the complex I NDUFB11 subunit family.</text>
</comment>
<evidence type="ECO:0000256" key="6">
    <source>
        <dbReference type="ARBA" id="ARBA00022660"/>
    </source>
</evidence>
<keyword evidence="13 17" id="KW-0472">Membrane</keyword>
<dbReference type="GO" id="GO:0005743">
    <property type="term" value="C:mitochondrial inner membrane"/>
    <property type="evidence" value="ECO:0007669"/>
    <property type="project" value="UniProtKB-SubCell"/>
</dbReference>
<dbReference type="Proteomes" id="UP000440578">
    <property type="component" value="Unassembled WGS sequence"/>
</dbReference>
<evidence type="ECO:0000256" key="5">
    <source>
        <dbReference type="ARBA" id="ARBA00022448"/>
    </source>
</evidence>
<keyword evidence="20" id="KW-1185">Reference proteome</keyword>
<evidence type="ECO:0000256" key="12">
    <source>
        <dbReference type="ARBA" id="ARBA00023128"/>
    </source>
</evidence>
<accession>A0A6A4VR05</accession>
<evidence type="ECO:0000256" key="3">
    <source>
        <dbReference type="ARBA" id="ARBA00008915"/>
    </source>
</evidence>
<evidence type="ECO:0000256" key="10">
    <source>
        <dbReference type="ARBA" id="ARBA00022982"/>
    </source>
</evidence>
<evidence type="ECO:0000256" key="16">
    <source>
        <dbReference type="ARBA" id="ARBA00046528"/>
    </source>
</evidence>
<evidence type="ECO:0000256" key="11">
    <source>
        <dbReference type="ARBA" id="ARBA00022989"/>
    </source>
</evidence>
<comment type="caution">
    <text evidence="19">The sequence shown here is derived from an EMBL/GenBank/DDBJ whole genome shotgun (WGS) entry which is preliminary data.</text>
</comment>
<keyword evidence="11 17" id="KW-1133">Transmembrane helix</keyword>
<evidence type="ECO:0000256" key="2">
    <source>
        <dbReference type="ARBA" id="ARBA00004434"/>
    </source>
</evidence>
<dbReference type="AlphaFoldDB" id="A0A6A4VR05"/>
<comment type="function">
    <text evidence="1">Accessory subunit of the mitochondrial membrane respiratory chain NADH dehydrogenase (Complex I), that is believed not to be involved in catalysis. Complex I functions in the transfer of electrons from NADH to the respiratory chain. The immediate electron acceptor for the enzyme is believed to be ubiquinone.</text>
</comment>
<dbReference type="PANTHER" id="PTHR13327:SF0">
    <property type="entry name" value="NADH DEHYDROGENASE [UBIQUINONE] 1 BETA SUBCOMPLEX SUBUNIT 11, MITOCHONDRIAL"/>
    <property type="match status" value="1"/>
</dbReference>
<evidence type="ECO:0000256" key="4">
    <source>
        <dbReference type="ARBA" id="ARBA00018632"/>
    </source>
</evidence>
<keyword evidence="6" id="KW-0679">Respiratory chain</keyword>
<reference evidence="19 20" key="1">
    <citation type="submission" date="2019-07" db="EMBL/GenBank/DDBJ databases">
        <title>Draft genome assembly of a fouling barnacle, Amphibalanus amphitrite (Darwin, 1854): The first reference genome for Thecostraca.</title>
        <authorList>
            <person name="Kim W."/>
        </authorList>
    </citation>
    <scope>NUCLEOTIDE SEQUENCE [LARGE SCALE GENOMIC DNA]</scope>
    <source>
        <strain evidence="19">SNU_AA5</strain>
        <tissue evidence="19">Soma without cirri and trophi</tissue>
    </source>
</reference>
<keyword evidence="5" id="KW-0813">Transport</keyword>
<dbReference type="PANTHER" id="PTHR13327">
    <property type="entry name" value="NADH-UBIQUINONE OXIDOREDUCTASE ESSS SUBUNIT, MITOCHONDRIAL PRECURSOR"/>
    <property type="match status" value="1"/>
</dbReference>
<evidence type="ECO:0000313" key="18">
    <source>
        <dbReference type="EMBL" id="KAF0298644.1"/>
    </source>
</evidence>
<dbReference type="OrthoDB" id="5917019at2759"/>
<comment type="subunit">
    <text evidence="16">Complex I is composed of 45 different subunits. Interacts with BCAP31.</text>
</comment>
<evidence type="ECO:0000256" key="13">
    <source>
        <dbReference type="ARBA" id="ARBA00023136"/>
    </source>
</evidence>
<evidence type="ECO:0000256" key="1">
    <source>
        <dbReference type="ARBA" id="ARBA00003195"/>
    </source>
</evidence>
<keyword evidence="12" id="KW-0496">Mitochondrion</keyword>